<gene>
    <name evidence="3" type="ORF">ACFOGJ_01500</name>
</gene>
<dbReference type="SUPFAM" id="SSF111384">
    <property type="entry name" value="OmpH-like"/>
    <property type="match status" value="1"/>
</dbReference>
<dbReference type="InterPro" id="IPR024930">
    <property type="entry name" value="Skp_dom_sf"/>
</dbReference>
<evidence type="ECO:0000256" key="1">
    <source>
        <dbReference type="ARBA" id="ARBA00009091"/>
    </source>
</evidence>
<dbReference type="SMART" id="SM00935">
    <property type="entry name" value="OmpH"/>
    <property type="match status" value="1"/>
</dbReference>
<evidence type="ECO:0000256" key="2">
    <source>
        <dbReference type="ARBA" id="ARBA00022729"/>
    </source>
</evidence>
<dbReference type="PANTHER" id="PTHR35089">
    <property type="entry name" value="CHAPERONE PROTEIN SKP"/>
    <property type="match status" value="1"/>
</dbReference>
<comment type="caution">
    <text evidence="3">The sequence shown here is derived from an EMBL/GenBank/DDBJ whole genome shotgun (WGS) entry which is preliminary data.</text>
</comment>
<accession>A0ABV7KU30</accession>
<dbReference type="InterPro" id="IPR005632">
    <property type="entry name" value="Chaperone_Skp"/>
</dbReference>
<name>A0ABV7KU30_9PROT</name>
<proteinExistence type="inferred from homology"/>
<keyword evidence="2" id="KW-0732">Signal</keyword>
<comment type="similarity">
    <text evidence="1">Belongs to the Skp family.</text>
</comment>
<dbReference type="PANTHER" id="PTHR35089:SF1">
    <property type="entry name" value="CHAPERONE PROTEIN SKP"/>
    <property type="match status" value="1"/>
</dbReference>
<organism evidence="3 4">
    <name type="scientific">Marinibaculum pumilum</name>
    <dbReference type="NCBI Taxonomy" id="1766165"/>
    <lineage>
        <taxon>Bacteria</taxon>
        <taxon>Pseudomonadati</taxon>
        <taxon>Pseudomonadota</taxon>
        <taxon>Alphaproteobacteria</taxon>
        <taxon>Rhodospirillales</taxon>
        <taxon>Rhodospirillaceae</taxon>
        <taxon>Marinibaculum</taxon>
    </lineage>
</organism>
<evidence type="ECO:0000313" key="3">
    <source>
        <dbReference type="EMBL" id="MFC3225886.1"/>
    </source>
</evidence>
<dbReference type="EMBL" id="JBHRTR010000005">
    <property type="protein sequence ID" value="MFC3225886.1"/>
    <property type="molecule type" value="Genomic_DNA"/>
</dbReference>
<dbReference type="Proteomes" id="UP001595528">
    <property type="component" value="Unassembled WGS sequence"/>
</dbReference>
<keyword evidence="4" id="KW-1185">Reference proteome</keyword>
<dbReference type="Gene3D" id="3.30.910.20">
    <property type="entry name" value="Skp domain"/>
    <property type="match status" value="1"/>
</dbReference>
<sequence length="204" mass="22890">MLFRRFHRPHPAAIRQALLHLTVLLCLGAVLVAGAAPAALAQKLPPTVIAIIDTPKILRQSKAGQAVARQVEQYSQDAQKEIAAKEQSLRKKEETLSGQRNVLSQEAFQREAQSFQKDVGDMQRQVQQRKIALDQSMAQGNQQIFRVIEEILKELAREMAFDLVLERTQVAAIVNQQMEITQEVLRRLDQKLPTVTVPAPQTGQ</sequence>
<dbReference type="Pfam" id="PF03938">
    <property type="entry name" value="OmpH"/>
    <property type="match status" value="1"/>
</dbReference>
<dbReference type="RefSeq" id="WP_379897625.1">
    <property type="nucleotide sequence ID" value="NZ_JBHRTR010000005.1"/>
</dbReference>
<protein>
    <submittedName>
        <fullName evidence="3">OmpH family outer membrane protein</fullName>
    </submittedName>
</protein>
<evidence type="ECO:0000313" key="4">
    <source>
        <dbReference type="Proteomes" id="UP001595528"/>
    </source>
</evidence>
<reference evidence="4" key="1">
    <citation type="journal article" date="2019" name="Int. J. Syst. Evol. Microbiol.">
        <title>The Global Catalogue of Microorganisms (GCM) 10K type strain sequencing project: providing services to taxonomists for standard genome sequencing and annotation.</title>
        <authorList>
            <consortium name="The Broad Institute Genomics Platform"/>
            <consortium name="The Broad Institute Genome Sequencing Center for Infectious Disease"/>
            <person name="Wu L."/>
            <person name="Ma J."/>
        </authorList>
    </citation>
    <scope>NUCLEOTIDE SEQUENCE [LARGE SCALE GENOMIC DNA]</scope>
    <source>
        <strain evidence="4">KCTC 42964</strain>
    </source>
</reference>